<evidence type="ECO:0000256" key="3">
    <source>
        <dbReference type="SAM" id="SignalP"/>
    </source>
</evidence>
<sequence>MNYVCMLLVVLLAFCSTFTTADTVAETSSSVSSFQTLPESVITAAATTTTATRTTTSQHRQAQAETNYEPWANGTPVYWQFPGEGWWRGFIVHFSSADALYTIEWEDGSKDYYPYDDEQVDQMVAYAQNDPNVNGAGAAAVTDAPTDSPTEEATDDVGVFPLGTPVGDQEDDGEWYVGTIIHYSEGTYTVRWDGSDGETERFSAGPTLNQMVADAEEAAAAIAARPATSAPTDIPVDTPTTEVWPVGTRVAEFEEGQWWFGEIKGYNGEAYFILWDDKEVEEDTDMELVNQMVADAKTQEALDKQTEMAMKGGHYAVGTPVYDDSDDDDDVYDGVVESYYRGNYAIRWSDGSVDTYREGPEMDAIVANAARNSAIDDDDDDDDDGMSPAGIIALSLVSVVVVIFGTCVVLALYKKKQLRASIDKNAALEEPREENIVSYRDEPADDTPKIV</sequence>
<keyword evidence="3" id="KW-0732">Signal</keyword>
<feature type="signal peptide" evidence="3">
    <location>
        <begin position="1"/>
        <end position="21"/>
    </location>
</feature>
<feature type="chain" id="PRO_5039906551" description="Tudor domain-containing protein" evidence="3">
    <location>
        <begin position="22"/>
        <end position="451"/>
    </location>
</feature>
<keyword evidence="2" id="KW-0812">Transmembrane</keyword>
<evidence type="ECO:0000313" key="5">
    <source>
        <dbReference type="Proteomes" id="UP000693970"/>
    </source>
</evidence>
<name>A0A9K3Q678_9STRA</name>
<protein>
    <recommendedName>
        <fullName evidence="6">Tudor domain-containing protein</fullName>
    </recommendedName>
</protein>
<feature type="region of interest" description="Disordered" evidence="1">
    <location>
        <begin position="430"/>
        <end position="451"/>
    </location>
</feature>
<evidence type="ECO:0008006" key="6">
    <source>
        <dbReference type="Google" id="ProtNLM"/>
    </source>
</evidence>
<evidence type="ECO:0000313" key="4">
    <source>
        <dbReference type="EMBL" id="KAG7372523.1"/>
    </source>
</evidence>
<keyword evidence="5" id="KW-1185">Reference proteome</keyword>
<feature type="transmembrane region" description="Helical" evidence="2">
    <location>
        <begin position="391"/>
        <end position="413"/>
    </location>
</feature>
<dbReference type="EMBL" id="JAGRRH010000003">
    <property type="protein sequence ID" value="KAG7372523.1"/>
    <property type="molecule type" value="Genomic_DNA"/>
</dbReference>
<reference evidence="4" key="1">
    <citation type="journal article" date="2021" name="Sci. Rep.">
        <title>Diploid genomic architecture of Nitzschia inconspicua, an elite biomass production diatom.</title>
        <authorList>
            <person name="Oliver A."/>
            <person name="Podell S."/>
            <person name="Pinowska A."/>
            <person name="Traller J.C."/>
            <person name="Smith S.R."/>
            <person name="McClure R."/>
            <person name="Beliaev A."/>
            <person name="Bohutskyi P."/>
            <person name="Hill E.A."/>
            <person name="Rabines A."/>
            <person name="Zheng H."/>
            <person name="Allen L.Z."/>
            <person name="Kuo A."/>
            <person name="Grigoriev I.V."/>
            <person name="Allen A.E."/>
            <person name="Hazlebeck D."/>
            <person name="Allen E.E."/>
        </authorList>
    </citation>
    <scope>NUCLEOTIDE SEQUENCE</scope>
    <source>
        <strain evidence="4">Hildebrandi</strain>
    </source>
</reference>
<dbReference type="Proteomes" id="UP000693970">
    <property type="component" value="Unassembled WGS sequence"/>
</dbReference>
<organism evidence="4 5">
    <name type="scientific">Nitzschia inconspicua</name>
    <dbReference type="NCBI Taxonomy" id="303405"/>
    <lineage>
        <taxon>Eukaryota</taxon>
        <taxon>Sar</taxon>
        <taxon>Stramenopiles</taxon>
        <taxon>Ochrophyta</taxon>
        <taxon>Bacillariophyta</taxon>
        <taxon>Bacillariophyceae</taxon>
        <taxon>Bacillariophycidae</taxon>
        <taxon>Bacillariales</taxon>
        <taxon>Bacillariaceae</taxon>
        <taxon>Nitzschia</taxon>
    </lineage>
</organism>
<dbReference type="OrthoDB" id="55637at2759"/>
<proteinExistence type="predicted"/>
<comment type="caution">
    <text evidence="4">The sequence shown here is derived from an EMBL/GenBank/DDBJ whole genome shotgun (WGS) entry which is preliminary data.</text>
</comment>
<dbReference type="AlphaFoldDB" id="A0A9K3Q678"/>
<reference evidence="4" key="2">
    <citation type="submission" date="2021-04" db="EMBL/GenBank/DDBJ databases">
        <authorList>
            <person name="Podell S."/>
        </authorList>
    </citation>
    <scope>NUCLEOTIDE SEQUENCE</scope>
    <source>
        <strain evidence="4">Hildebrandi</strain>
    </source>
</reference>
<keyword evidence="2" id="KW-0472">Membrane</keyword>
<gene>
    <name evidence="4" type="ORF">IV203_018666</name>
</gene>
<evidence type="ECO:0000256" key="2">
    <source>
        <dbReference type="SAM" id="Phobius"/>
    </source>
</evidence>
<feature type="region of interest" description="Disordered" evidence="1">
    <location>
        <begin position="136"/>
        <end position="168"/>
    </location>
</feature>
<accession>A0A9K3Q678</accession>
<evidence type="ECO:0000256" key="1">
    <source>
        <dbReference type="SAM" id="MobiDB-lite"/>
    </source>
</evidence>
<keyword evidence="2" id="KW-1133">Transmembrane helix</keyword>